<evidence type="ECO:0000256" key="4">
    <source>
        <dbReference type="ARBA" id="ARBA00022679"/>
    </source>
</evidence>
<keyword evidence="14" id="KW-1185">Reference proteome</keyword>
<feature type="signal peptide" evidence="11">
    <location>
        <begin position="1"/>
        <end position="25"/>
    </location>
</feature>
<dbReference type="InterPro" id="IPR036890">
    <property type="entry name" value="HATPase_C_sf"/>
</dbReference>
<evidence type="ECO:0000259" key="12">
    <source>
        <dbReference type="PROSITE" id="PS50109"/>
    </source>
</evidence>
<feature type="repeat" description="TPR" evidence="8">
    <location>
        <begin position="210"/>
        <end position="243"/>
    </location>
</feature>
<evidence type="ECO:0000313" key="13">
    <source>
        <dbReference type="EMBL" id="AWX43651.1"/>
    </source>
</evidence>
<keyword evidence="11" id="KW-0732">Signal</keyword>
<dbReference type="KEGG" id="spon:HME9304_00642"/>
<dbReference type="GO" id="GO:0005524">
    <property type="term" value="F:ATP binding"/>
    <property type="evidence" value="ECO:0007669"/>
    <property type="project" value="UniProtKB-KW"/>
</dbReference>
<feature type="transmembrane region" description="Helical" evidence="10">
    <location>
        <begin position="450"/>
        <end position="470"/>
    </location>
</feature>
<keyword evidence="3" id="KW-0597">Phosphoprotein</keyword>
<dbReference type="Gene3D" id="1.25.40.10">
    <property type="entry name" value="Tetratricopeptide repeat domain"/>
    <property type="match status" value="2"/>
</dbReference>
<dbReference type="InterPro" id="IPR019734">
    <property type="entry name" value="TPR_rpt"/>
</dbReference>
<keyword evidence="7" id="KW-0067">ATP-binding</keyword>
<keyword evidence="5" id="KW-0547">Nucleotide-binding</keyword>
<feature type="coiled-coil region" evidence="9">
    <location>
        <begin position="473"/>
        <end position="514"/>
    </location>
</feature>
<evidence type="ECO:0000256" key="5">
    <source>
        <dbReference type="ARBA" id="ARBA00022741"/>
    </source>
</evidence>
<dbReference type="PROSITE" id="PS50109">
    <property type="entry name" value="HIS_KIN"/>
    <property type="match status" value="1"/>
</dbReference>
<feature type="chain" id="PRO_5016335928" description="histidine kinase" evidence="11">
    <location>
        <begin position="26"/>
        <end position="709"/>
    </location>
</feature>
<keyword evidence="4" id="KW-0808">Transferase</keyword>
<evidence type="ECO:0000256" key="10">
    <source>
        <dbReference type="SAM" id="Phobius"/>
    </source>
</evidence>
<evidence type="ECO:0000256" key="2">
    <source>
        <dbReference type="ARBA" id="ARBA00012438"/>
    </source>
</evidence>
<dbReference type="SUPFAM" id="SSF55874">
    <property type="entry name" value="ATPase domain of HSP90 chaperone/DNA topoisomerase II/histidine kinase"/>
    <property type="match status" value="1"/>
</dbReference>
<dbReference type="EC" id="2.7.13.3" evidence="2"/>
<sequence length="709" mass="80977">MPFTIGPMKNCTVFLCILITSVCSAQSFDDARHKVDSILSYQNDGNGQAIKVRTLLELIEGYNVMQSDSVLYYAEILFELAEPEDFLQKAEANLELQRYYTERIILDKADKHNREALRLAKKARDSALMFRCEYTRIAIFFRKHEMDSIAIAIKDAEKLIDNAGDELQVAHFYQLKGLYLSNRNNLAKSLEQHLAALDIYKRHGAYRYTATAYDNIGNNYNSEGRFNEALEYYKAGLELNTKYNYPRKIVGSSLNVASTYTDLGEYLKGITLLMDIIPLAQELNANRQLAMIYNNLGYAYGKSGFQKLAIENYYKSLEMRDKLNDREGYVTSAINIAESYILSRDYSIAETFLVKAHATARTFKVYTQIPKILRLTAKIDSARGNYKQALKSFMASSALKDSLDNISDQATLEELRTKFEVREKESRIKELNLLNRANELAKTRSKYRNYTLLAILVCVIAGAMSIYLRLKTKSKLTARLAEKNEQIESSNMELTEKSSQLKDALAEREILIREVHHRVKNNLQLVTSMLNLQGGSSKNTEIQDFLEYSGNRIQAMALVHQTLYDNDDFRTIDFGIYLKNLVQAIYDSFYSKDSNITYDMDCQNLSLDIDTAITLGIIANELVHNAFKHAFTEDSRGHLQIHAYKKGTVLYLKFEDNGKGFSDTPRAESFGLDLVNILIEQLKGTIKSESNKTGTRYLITMQIRNRENG</sequence>
<dbReference type="Pfam" id="PF02518">
    <property type="entry name" value="HATPase_c"/>
    <property type="match status" value="1"/>
</dbReference>
<comment type="catalytic activity">
    <reaction evidence="1">
        <text>ATP + protein L-histidine = ADP + protein N-phospho-L-histidine.</text>
        <dbReference type="EC" id="2.7.13.3"/>
    </reaction>
</comment>
<keyword evidence="10" id="KW-1133">Transmembrane helix</keyword>
<dbReference type="InterPro" id="IPR011495">
    <property type="entry name" value="Sig_transdc_His_kin_sub2_dim/P"/>
</dbReference>
<keyword evidence="10" id="KW-0812">Transmembrane</keyword>
<evidence type="ECO:0000256" key="7">
    <source>
        <dbReference type="ARBA" id="ARBA00022840"/>
    </source>
</evidence>
<evidence type="ECO:0000313" key="14">
    <source>
        <dbReference type="Proteomes" id="UP000248536"/>
    </source>
</evidence>
<keyword evidence="6 13" id="KW-0418">Kinase</keyword>
<keyword evidence="10" id="KW-0472">Membrane</keyword>
<dbReference type="PANTHER" id="PTHR41523">
    <property type="entry name" value="TWO-COMPONENT SYSTEM SENSOR PROTEIN"/>
    <property type="match status" value="1"/>
</dbReference>
<gene>
    <name evidence="13" type="ORF">HME9304_00642</name>
</gene>
<evidence type="ECO:0000256" key="8">
    <source>
        <dbReference type="PROSITE-ProRule" id="PRU00339"/>
    </source>
</evidence>
<dbReference type="OrthoDB" id="9767435at2"/>
<dbReference type="Pfam" id="PF13424">
    <property type="entry name" value="TPR_12"/>
    <property type="match status" value="1"/>
</dbReference>
<feature type="repeat" description="TPR" evidence="8">
    <location>
        <begin position="290"/>
        <end position="323"/>
    </location>
</feature>
<evidence type="ECO:0000256" key="1">
    <source>
        <dbReference type="ARBA" id="ARBA00000085"/>
    </source>
</evidence>
<dbReference type="SMART" id="SM00028">
    <property type="entry name" value="TPR"/>
    <property type="match status" value="5"/>
</dbReference>
<dbReference type="InterPro" id="IPR011990">
    <property type="entry name" value="TPR-like_helical_dom_sf"/>
</dbReference>
<evidence type="ECO:0000256" key="6">
    <source>
        <dbReference type="ARBA" id="ARBA00022777"/>
    </source>
</evidence>
<evidence type="ECO:0000256" key="3">
    <source>
        <dbReference type="ARBA" id="ARBA00022553"/>
    </source>
</evidence>
<dbReference type="Pfam" id="PF07568">
    <property type="entry name" value="HisKA_2"/>
    <property type="match status" value="1"/>
</dbReference>
<dbReference type="SUPFAM" id="SSF48452">
    <property type="entry name" value="TPR-like"/>
    <property type="match status" value="2"/>
</dbReference>
<name>A0A2Z4LP59_9FLAO</name>
<proteinExistence type="predicted"/>
<dbReference type="GO" id="GO:0004673">
    <property type="term" value="F:protein histidine kinase activity"/>
    <property type="evidence" value="ECO:0007669"/>
    <property type="project" value="UniProtKB-EC"/>
</dbReference>
<organism evidence="13 14">
    <name type="scientific">Flagellimonas maritima</name>
    <dbReference type="NCBI Taxonomy" id="1383885"/>
    <lineage>
        <taxon>Bacteria</taxon>
        <taxon>Pseudomonadati</taxon>
        <taxon>Bacteroidota</taxon>
        <taxon>Flavobacteriia</taxon>
        <taxon>Flavobacteriales</taxon>
        <taxon>Flavobacteriaceae</taxon>
        <taxon>Flagellimonas</taxon>
    </lineage>
</organism>
<keyword evidence="8" id="KW-0802">TPR repeat</keyword>
<keyword evidence="9" id="KW-0175">Coiled coil</keyword>
<protein>
    <recommendedName>
        <fullName evidence="2">histidine kinase</fullName>
        <ecNumber evidence="2">2.7.13.3</ecNumber>
    </recommendedName>
</protein>
<dbReference type="AlphaFoldDB" id="A0A2Z4LP59"/>
<reference evidence="13 14" key="1">
    <citation type="submission" date="2018-06" db="EMBL/GenBank/DDBJ databases">
        <title>Spongiibacterium sp. HME9304 Genome sequencing and assembly.</title>
        <authorList>
            <person name="Kang H."/>
            <person name="Kim H."/>
            <person name="Joh K."/>
        </authorList>
    </citation>
    <scope>NUCLEOTIDE SEQUENCE [LARGE SCALE GENOMIC DNA]</scope>
    <source>
        <strain evidence="13 14">HME9304</strain>
    </source>
</reference>
<dbReference type="PANTHER" id="PTHR41523:SF8">
    <property type="entry name" value="ETHYLENE RESPONSE SENSOR PROTEIN"/>
    <property type="match status" value="1"/>
</dbReference>
<dbReference type="Gene3D" id="3.30.450.20">
    <property type="entry name" value="PAS domain"/>
    <property type="match status" value="1"/>
</dbReference>
<accession>A0A2Z4LP59</accession>
<dbReference type="PROSITE" id="PS50005">
    <property type="entry name" value="TPR"/>
    <property type="match status" value="2"/>
</dbReference>
<dbReference type="Proteomes" id="UP000248536">
    <property type="component" value="Chromosome"/>
</dbReference>
<dbReference type="InterPro" id="IPR003594">
    <property type="entry name" value="HATPase_dom"/>
</dbReference>
<evidence type="ECO:0000256" key="11">
    <source>
        <dbReference type="SAM" id="SignalP"/>
    </source>
</evidence>
<dbReference type="Gene3D" id="3.30.565.10">
    <property type="entry name" value="Histidine kinase-like ATPase, C-terminal domain"/>
    <property type="match status" value="1"/>
</dbReference>
<evidence type="ECO:0000256" key="9">
    <source>
        <dbReference type="SAM" id="Coils"/>
    </source>
</evidence>
<dbReference type="InterPro" id="IPR005467">
    <property type="entry name" value="His_kinase_dom"/>
</dbReference>
<dbReference type="SMART" id="SM00387">
    <property type="entry name" value="HATPase_c"/>
    <property type="match status" value="1"/>
</dbReference>
<feature type="domain" description="Histidine kinase" evidence="12">
    <location>
        <begin position="514"/>
        <end position="705"/>
    </location>
</feature>
<dbReference type="EMBL" id="CP030104">
    <property type="protein sequence ID" value="AWX43651.1"/>
    <property type="molecule type" value="Genomic_DNA"/>
</dbReference>
<dbReference type="PROSITE" id="PS50293">
    <property type="entry name" value="TPR_REGION"/>
    <property type="match status" value="1"/>
</dbReference>